<dbReference type="Proteomes" id="UP000789901">
    <property type="component" value="Unassembled WGS sequence"/>
</dbReference>
<organism evidence="1 2">
    <name type="scientific">Gigaspora margarita</name>
    <dbReference type="NCBI Taxonomy" id="4874"/>
    <lineage>
        <taxon>Eukaryota</taxon>
        <taxon>Fungi</taxon>
        <taxon>Fungi incertae sedis</taxon>
        <taxon>Mucoromycota</taxon>
        <taxon>Glomeromycotina</taxon>
        <taxon>Glomeromycetes</taxon>
        <taxon>Diversisporales</taxon>
        <taxon>Gigasporaceae</taxon>
        <taxon>Gigaspora</taxon>
    </lineage>
</organism>
<keyword evidence="2" id="KW-1185">Reference proteome</keyword>
<sequence>PTTAYTSLIFCVEVAKKKCYKFNYQNKNTLLIASCCLLESALLLSRFGINAKLILQAEVKELETIEQLKPYPKYLNTYLSQTNTAFSVVASQPNGCPNRHLLTSFVIAPVEVIVIFYKDE</sequence>
<proteinExistence type="predicted"/>
<protein>
    <submittedName>
        <fullName evidence="1">31729_t:CDS:1</fullName>
    </submittedName>
</protein>
<evidence type="ECO:0000313" key="2">
    <source>
        <dbReference type="Proteomes" id="UP000789901"/>
    </source>
</evidence>
<dbReference type="EMBL" id="CAJVQB010055849">
    <property type="protein sequence ID" value="CAG8837420.1"/>
    <property type="molecule type" value="Genomic_DNA"/>
</dbReference>
<name>A0ABN7WPD1_GIGMA</name>
<comment type="caution">
    <text evidence="1">The sequence shown here is derived from an EMBL/GenBank/DDBJ whole genome shotgun (WGS) entry which is preliminary data.</text>
</comment>
<accession>A0ABN7WPD1</accession>
<feature type="non-terminal residue" evidence="1">
    <location>
        <position position="1"/>
    </location>
</feature>
<reference evidence="1 2" key="1">
    <citation type="submission" date="2021-06" db="EMBL/GenBank/DDBJ databases">
        <authorList>
            <person name="Kallberg Y."/>
            <person name="Tangrot J."/>
            <person name="Rosling A."/>
        </authorList>
    </citation>
    <scope>NUCLEOTIDE SEQUENCE [LARGE SCALE GENOMIC DNA]</scope>
    <source>
        <strain evidence="1 2">120-4 pot B 10/14</strain>
    </source>
</reference>
<gene>
    <name evidence="1" type="ORF">GMARGA_LOCUS33489</name>
</gene>
<evidence type="ECO:0000313" key="1">
    <source>
        <dbReference type="EMBL" id="CAG8837420.1"/>
    </source>
</evidence>